<organism evidence="1 2">
    <name type="scientific">Zosterops borbonicus</name>
    <dbReference type="NCBI Taxonomy" id="364589"/>
    <lineage>
        <taxon>Eukaryota</taxon>
        <taxon>Metazoa</taxon>
        <taxon>Chordata</taxon>
        <taxon>Craniata</taxon>
        <taxon>Vertebrata</taxon>
        <taxon>Euteleostomi</taxon>
        <taxon>Archelosauria</taxon>
        <taxon>Archosauria</taxon>
        <taxon>Dinosauria</taxon>
        <taxon>Saurischia</taxon>
        <taxon>Theropoda</taxon>
        <taxon>Coelurosauria</taxon>
        <taxon>Aves</taxon>
        <taxon>Neognathae</taxon>
        <taxon>Neoaves</taxon>
        <taxon>Telluraves</taxon>
        <taxon>Australaves</taxon>
        <taxon>Passeriformes</taxon>
        <taxon>Sylvioidea</taxon>
        <taxon>Zosteropidae</taxon>
        <taxon>Zosterops</taxon>
    </lineage>
</organism>
<sequence length="156" mass="17442">MTLPSPLASSPMRLGLSSKLEGCNLCSTFSSLFQVAMSSKSFTLRSAKKTWIKWHPFSLQMDILPYMVSNMTQFIIHGLNIDGIYKAYSSSYSSSQVHGSTRYAEICLQPMGAVPMPEWVDACRRLWSSGKFDGERGPLLLGWSSLSLEDSTLWKE</sequence>
<proteinExistence type="predicted"/>
<dbReference type="EMBL" id="SWJQ01002297">
    <property type="protein sequence ID" value="TRZ06661.1"/>
    <property type="molecule type" value="Genomic_DNA"/>
</dbReference>
<comment type="caution">
    <text evidence="1">The sequence shown here is derived from an EMBL/GenBank/DDBJ whole genome shotgun (WGS) entry which is preliminary data.</text>
</comment>
<reference evidence="1" key="1">
    <citation type="submission" date="2019-04" db="EMBL/GenBank/DDBJ databases">
        <title>Genome assembly of Zosterops borbonicus 15179.</title>
        <authorList>
            <person name="Leroy T."/>
            <person name="Anselmetti Y."/>
            <person name="Tilak M.-K."/>
            <person name="Nabholz B."/>
        </authorList>
    </citation>
    <scope>NUCLEOTIDE SEQUENCE</scope>
    <source>
        <strain evidence="1">HGM_15179</strain>
        <tissue evidence="1">Muscle</tissue>
    </source>
</reference>
<accession>A0A8K1DA87</accession>
<evidence type="ECO:0000313" key="1">
    <source>
        <dbReference type="EMBL" id="TRZ06661.1"/>
    </source>
</evidence>
<gene>
    <name evidence="1" type="ORF">HGM15179_020446</name>
</gene>
<name>A0A8K1DA87_9PASS</name>
<keyword evidence="2" id="KW-1185">Reference proteome</keyword>
<protein>
    <submittedName>
        <fullName evidence="1">Uncharacterized protein</fullName>
    </submittedName>
</protein>
<dbReference type="AlphaFoldDB" id="A0A8K1DA87"/>
<dbReference type="Proteomes" id="UP000796761">
    <property type="component" value="Unassembled WGS sequence"/>
</dbReference>
<evidence type="ECO:0000313" key="2">
    <source>
        <dbReference type="Proteomes" id="UP000796761"/>
    </source>
</evidence>